<dbReference type="PROSITE" id="PS00022">
    <property type="entry name" value="EGF_1"/>
    <property type="match status" value="2"/>
</dbReference>
<dbReference type="AlphaFoldDB" id="A0A3M7Q484"/>
<reference evidence="4 5" key="1">
    <citation type="journal article" date="2018" name="Sci. Rep.">
        <title>Genomic signatures of local adaptation to the degree of environmental predictability in rotifers.</title>
        <authorList>
            <person name="Franch-Gras L."/>
            <person name="Hahn C."/>
            <person name="Garcia-Roger E.M."/>
            <person name="Carmona M.J."/>
            <person name="Serra M."/>
            <person name="Gomez A."/>
        </authorList>
    </citation>
    <scope>NUCLEOTIDE SEQUENCE [LARGE SCALE GENOMIC DNA]</scope>
    <source>
        <strain evidence="4">HYR1</strain>
    </source>
</reference>
<comment type="caution">
    <text evidence="4">The sequence shown here is derived from an EMBL/GenBank/DDBJ whole genome shotgun (WGS) entry which is preliminary data.</text>
</comment>
<name>A0A3M7Q484_BRAPC</name>
<feature type="domain" description="EGF-like" evidence="2 3">
    <location>
        <begin position="113"/>
        <end position="124"/>
    </location>
</feature>
<dbReference type="Proteomes" id="UP000276133">
    <property type="component" value="Unassembled WGS sequence"/>
</dbReference>
<dbReference type="PROSITE" id="PS01186">
    <property type="entry name" value="EGF_2"/>
    <property type="match status" value="2"/>
</dbReference>
<accession>A0A3M7Q484</accession>
<keyword evidence="5" id="KW-1185">Reference proteome</keyword>
<evidence type="ECO:0000256" key="1">
    <source>
        <dbReference type="SAM" id="SignalP"/>
    </source>
</evidence>
<evidence type="ECO:0000259" key="3">
    <source>
        <dbReference type="PROSITE" id="PS01186"/>
    </source>
</evidence>
<dbReference type="InterPro" id="IPR000742">
    <property type="entry name" value="EGF"/>
</dbReference>
<organism evidence="4 5">
    <name type="scientific">Brachionus plicatilis</name>
    <name type="common">Marine rotifer</name>
    <name type="synonym">Brachionus muelleri</name>
    <dbReference type="NCBI Taxonomy" id="10195"/>
    <lineage>
        <taxon>Eukaryota</taxon>
        <taxon>Metazoa</taxon>
        <taxon>Spiralia</taxon>
        <taxon>Gnathifera</taxon>
        <taxon>Rotifera</taxon>
        <taxon>Eurotatoria</taxon>
        <taxon>Monogononta</taxon>
        <taxon>Pseudotrocha</taxon>
        <taxon>Ploima</taxon>
        <taxon>Brachionidae</taxon>
        <taxon>Brachionus</taxon>
    </lineage>
</organism>
<feature type="chain" id="PRO_5018073227" description="EGF-like domain-containing protein" evidence="1">
    <location>
        <begin position="21"/>
        <end position="159"/>
    </location>
</feature>
<evidence type="ECO:0000313" key="5">
    <source>
        <dbReference type="Proteomes" id="UP000276133"/>
    </source>
</evidence>
<dbReference type="OrthoDB" id="43654at2759"/>
<proteinExistence type="predicted"/>
<protein>
    <recommendedName>
        <fullName evidence="2 3">EGF-like domain-containing protein</fullName>
    </recommendedName>
</protein>
<evidence type="ECO:0000259" key="2">
    <source>
        <dbReference type="PROSITE" id="PS00022"/>
    </source>
</evidence>
<dbReference type="EMBL" id="REGN01007523">
    <property type="protein sequence ID" value="RNA06012.1"/>
    <property type="molecule type" value="Genomic_DNA"/>
</dbReference>
<gene>
    <name evidence="4" type="ORF">BpHYR1_041319</name>
</gene>
<keyword evidence="1" id="KW-0732">Signal</keyword>
<feature type="domain" description="EGF-like" evidence="2 3">
    <location>
        <begin position="41"/>
        <end position="52"/>
    </location>
</feature>
<evidence type="ECO:0000313" key="4">
    <source>
        <dbReference type="EMBL" id="RNA06012.1"/>
    </source>
</evidence>
<sequence length="159" mass="17180">MKNNFRLLAILIIQIGSHVTQKCSLASCKNQGALDPVSCSCVCLAGYSGVDCTTGPDCRVVPSDPAECSLSFCSDQWLKALCPRTCLCPEPISDCTPIVCKNYGVFDNYQCKCTCLNGFTGNDCSLFDKSSSDSPDPQECEASFCYDEALRAFCPKTCN</sequence>
<feature type="signal peptide" evidence="1">
    <location>
        <begin position="1"/>
        <end position="20"/>
    </location>
</feature>